<dbReference type="AlphaFoldDB" id="A0AAN4UVR2"/>
<dbReference type="GO" id="GO:0000976">
    <property type="term" value="F:transcription cis-regulatory region binding"/>
    <property type="evidence" value="ECO:0007669"/>
    <property type="project" value="TreeGrafter"/>
</dbReference>
<dbReference type="InterPro" id="IPR000843">
    <property type="entry name" value="HTH_LacI"/>
</dbReference>
<dbReference type="SMART" id="SM00354">
    <property type="entry name" value="HTH_LACI"/>
    <property type="match status" value="1"/>
</dbReference>
<accession>A0AAN4UVR2</accession>
<keyword evidence="2" id="KW-0238">DNA-binding</keyword>
<dbReference type="EMBL" id="BNAB01000038">
    <property type="protein sequence ID" value="GHE06343.1"/>
    <property type="molecule type" value="Genomic_DNA"/>
</dbReference>
<proteinExistence type="predicted"/>
<evidence type="ECO:0000259" key="4">
    <source>
        <dbReference type="PROSITE" id="PS50932"/>
    </source>
</evidence>
<dbReference type="SUPFAM" id="SSF47413">
    <property type="entry name" value="lambda repressor-like DNA-binding domains"/>
    <property type="match status" value="1"/>
</dbReference>
<dbReference type="Gene3D" id="3.40.50.2300">
    <property type="match status" value="2"/>
</dbReference>
<evidence type="ECO:0000256" key="3">
    <source>
        <dbReference type="ARBA" id="ARBA00023163"/>
    </source>
</evidence>
<dbReference type="PANTHER" id="PTHR30146">
    <property type="entry name" value="LACI-RELATED TRANSCRIPTIONAL REPRESSOR"/>
    <property type="match status" value="1"/>
</dbReference>
<dbReference type="CDD" id="cd01392">
    <property type="entry name" value="HTH_LacI"/>
    <property type="match status" value="1"/>
</dbReference>
<keyword evidence="7" id="KW-1185">Reference proteome</keyword>
<dbReference type="CDD" id="cd01575">
    <property type="entry name" value="PBP1_GntR"/>
    <property type="match status" value="1"/>
</dbReference>
<evidence type="ECO:0000256" key="2">
    <source>
        <dbReference type="ARBA" id="ARBA00023125"/>
    </source>
</evidence>
<dbReference type="Proteomes" id="UP000634647">
    <property type="component" value="Unassembled WGS sequence"/>
</dbReference>
<dbReference type="Pfam" id="PF13377">
    <property type="entry name" value="Peripla_BP_3"/>
    <property type="match status" value="1"/>
</dbReference>
<comment type="caution">
    <text evidence="5">The sequence shown here is derived from an EMBL/GenBank/DDBJ whole genome shotgun (WGS) entry which is preliminary data.</text>
</comment>
<dbReference type="EMBL" id="FNOB01000043">
    <property type="protein sequence ID" value="SDX91690.1"/>
    <property type="molecule type" value="Genomic_DNA"/>
</dbReference>
<sequence>MGEKRQGPGQGVTLKDVALRAGVSPITVSRALNRPEVVSPKLREKVEAAARDLKYVQNRMAGALASSGSPVIPVVVPSLSNAVFIEVIEGVQEIAQEAGFQLMFGNTDYDLDREYEWISMFLGWSPPGLILAGTRHLQRTRALLKHYGRPVVETMEYSSRPLDMNVGLSHVKAGAAMADHLIARGYRNICFAGCRLRADHRAKQRFDGFDKMLAQQGLARRPPLTREVPSSPEVGGEMLDHILREDPGVDAVFFANDDLAAGAILRAQREGIPIPDRIAVAGFNGLPIAALLTPSLTTIASPRREIGRFAARQLVQHISGQQCRTKRLDVSFDLIARDST</sequence>
<dbReference type="InterPro" id="IPR010982">
    <property type="entry name" value="Lambda_DNA-bd_dom_sf"/>
</dbReference>
<dbReference type="InterPro" id="IPR028082">
    <property type="entry name" value="Peripla_BP_I"/>
</dbReference>
<reference evidence="5" key="1">
    <citation type="journal article" date="2014" name="Int. J. Syst. Evol. Microbiol.">
        <title>Complete genome sequence of Corynebacterium casei LMG S-19264T (=DSM 44701T), isolated from a smear-ripened cheese.</title>
        <authorList>
            <consortium name="US DOE Joint Genome Institute (JGI-PGF)"/>
            <person name="Walter F."/>
            <person name="Albersmeier A."/>
            <person name="Kalinowski J."/>
            <person name="Ruckert C."/>
        </authorList>
    </citation>
    <scope>NUCLEOTIDE SEQUENCE</scope>
    <source>
        <strain evidence="5">CGMCC 1.10859</strain>
    </source>
</reference>
<dbReference type="Proteomes" id="UP000199541">
    <property type="component" value="Unassembled WGS sequence"/>
</dbReference>
<evidence type="ECO:0000313" key="6">
    <source>
        <dbReference type="EMBL" id="SDX91690.1"/>
    </source>
</evidence>
<protein>
    <submittedName>
        <fullName evidence="5 6">Transcriptional regulator</fullName>
    </submittedName>
</protein>
<dbReference type="GO" id="GO:0003700">
    <property type="term" value="F:DNA-binding transcription factor activity"/>
    <property type="evidence" value="ECO:0007669"/>
    <property type="project" value="TreeGrafter"/>
</dbReference>
<evidence type="ECO:0000256" key="1">
    <source>
        <dbReference type="ARBA" id="ARBA00023015"/>
    </source>
</evidence>
<evidence type="ECO:0000313" key="5">
    <source>
        <dbReference type="EMBL" id="GHE06343.1"/>
    </source>
</evidence>
<keyword evidence="3" id="KW-0804">Transcription</keyword>
<gene>
    <name evidence="5" type="ORF">GCM10008024_40380</name>
    <name evidence="6" type="ORF">SAMN05444006_14310</name>
</gene>
<dbReference type="SUPFAM" id="SSF53822">
    <property type="entry name" value="Periplasmic binding protein-like I"/>
    <property type="match status" value="1"/>
</dbReference>
<evidence type="ECO:0000313" key="8">
    <source>
        <dbReference type="Proteomes" id="UP000634647"/>
    </source>
</evidence>
<dbReference type="Gene3D" id="1.10.260.40">
    <property type="entry name" value="lambda repressor-like DNA-binding domains"/>
    <property type="match status" value="1"/>
</dbReference>
<dbReference type="Pfam" id="PF00356">
    <property type="entry name" value="LacI"/>
    <property type="match status" value="1"/>
</dbReference>
<reference evidence="6 7" key="2">
    <citation type="submission" date="2016-10" db="EMBL/GenBank/DDBJ databases">
        <authorList>
            <person name="Varghese N."/>
            <person name="Submissions S."/>
        </authorList>
    </citation>
    <scope>NUCLEOTIDE SEQUENCE [LARGE SCALE GENOMIC DNA]</scope>
    <source>
        <strain evidence="6 7">DSM 24802</strain>
    </source>
</reference>
<organism evidence="5 8">
    <name type="scientific">Allgaiera indica</name>
    <dbReference type="NCBI Taxonomy" id="765699"/>
    <lineage>
        <taxon>Bacteria</taxon>
        <taxon>Pseudomonadati</taxon>
        <taxon>Pseudomonadota</taxon>
        <taxon>Alphaproteobacteria</taxon>
        <taxon>Rhodobacterales</taxon>
        <taxon>Paracoccaceae</taxon>
        <taxon>Allgaiera</taxon>
    </lineage>
</organism>
<evidence type="ECO:0000313" key="7">
    <source>
        <dbReference type="Proteomes" id="UP000199541"/>
    </source>
</evidence>
<dbReference type="PROSITE" id="PS50932">
    <property type="entry name" value="HTH_LACI_2"/>
    <property type="match status" value="1"/>
</dbReference>
<name>A0AAN4UVR2_9RHOB</name>
<dbReference type="InterPro" id="IPR046335">
    <property type="entry name" value="LacI/GalR-like_sensor"/>
</dbReference>
<feature type="domain" description="HTH lacI-type" evidence="4">
    <location>
        <begin position="12"/>
        <end position="66"/>
    </location>
</feature>
<dbReference type="PANTHER" id="PTHR30146:SF33">
    <property type="entry name" value="TRANSCRIPTIONAL REGULATOR"/>
    <property type="match status" value="1"/>
</dbReference>
<dbReference type="PROSITE" id="PS00356">
    <property type="entry name" value="HTH_LACI_1"/>
    <property type="match status" value="1"/>
</dbReference>
<reference evidence="5" key="3">
    <citation type="submission" date="2023-06" db="EMBL/GenBank/DDBJ databases">
        <authorList>
            <person name="Sun Q."/>
            <person name="Zhou Y."/>
        </authorList>
    </citation>
    <scope>NUCLEOTIDE SEQUENCE</scope>
    <source>
        <strain evidence="5">CGMCC 1.10859</strain>
    </source>
</reference>
<keyword evidence="1" id="KW-0805">Transcription regulation</keyword>